<comment type="subcellular location">
    <subcellularLocation>
        <location evidence="1">Mitochondrion</location>
    </subcellularLocation>
</comment>
<evidence type="ECO:0000256" key="6">
    <source>
        <dbReference type="PROSITE-ProRule" id="PRU00708"/>
    </source>
</evidence>
<evidence type="ECO:0000256" key="2">
    <source>
        <dbReference type="ARBA" id="ARBA00007626"/>
    </source>
</evidence>
<dbReference type="FunFam" id="1.25.40.10:FF:000385">
    <property type="entry name" value="Pentatricopeptide repeat-containing protein mitochondrial"/>
    <property type="match status" value="1"/>
</dbReference>
<dbReference type="NCBIfam" id="TIGR00756">
    <property type="entry name" value="PPR"/>
    <property type="match status" value="2"/>
</dbReference>
<organism evidence="7 8">
    <name type="scientific">Cannabis sativa</name>
    <name type="common">Hemp</name>
    <name type="synonym">Marijuana</name>
    <dbReference type="NCBI Taxonomy" id="3483"/>
    <lineage>
        <taxon>Eukaryota</taxon>
        <taxon>Viridiplantae</taxon>
        <taxon>Streptophyta</taxon>
        <taxon>Embryophyta</taxon>
        <taxon>Tracheophyta</taxon>
        <taxon>Spermatophyta</taxon>
        <taxon>Magnoliopsida</taxon>
        <taxon>eudicotyledons</taxon>
        <taxon>Gunneridae</taxon>
        <taxon>Pentapetalae</taxon>
        <taxon>rosids</taxon>
        <taxon>fabids</taxon>
        <taxon>Rosales</taxon>
        <taxon>Cannabaceae</taxon>
        <taxon>Cannabis</taxon>
    </lineage>
</organism>
<feature type="repeat" description="PPR" evidence="6">
    <location>
        <begin position="128"/>
        <end position="162"/>
    </location>
</feature>
<protein>
    <recommendedName>
        <fullName evidence="9">Pentatricopeptide repeat-containing protein</fullName>
    </recommendedName>
</protein>
<evidence type="ECO:0000256" key="4">
    <source>
        <dbReference type="ARBA" id="ARBA00022946"/>
    </source>
</evidence>
<evidence type="ECO:0000256" key="3">
    <source>
        <dbReference type="ARBA" id="ARBA00022737"/>
    </source>
</evidence>
<dbReference type="PANTHER" id="PTHR45717">
    <property type="entry name" value="OS12G0527900 PROTEIN"/>
    <property type="match status" value="1"/>
</dbReference>
<dbReference type="EMBL" id="JAATIP010000191">
    <property type="protein sequence ID" value="KAF4361565.1"/>
    <property type="molecule type" value="Genomic_DNA"/>
</dbReference>
<feature type="repeat" description="PPR" evidence="6">
    <location>
        <begin position="163"/>
        <end position="197"/>
    </location>
</feature>
<dbReference type="AlphaFoldDB" id="A0A7J6ET68"/>
<sequence length="497" mass="57006">MNSKLFSEILIRNARSSRSYYTNTASKASLYSRISPLGSPTTSVVPELDDWIQKGKRVRVGELQRIIHDLRKRRRFSQALEISEWMNKKGVCVFSPTEHAVQLDLIGKVHGFVAAESYFDNLKEQDQNDKTYGALLNCYVRQRQTDKSLSHLQKMKEKGFASSSLTYNDIMCLYVNIGQHEKVPDVLAEMKDNNVSPDNFSYRICMNSYGVRSDIEGMERVLKEMESQPEITMDWNTYAVAANLYIKAGQPDKATSALKKSEEKLDKKDSSGYNQLISLYAKLENKEEVLRVWELQKSACKRCINKDYIVMLESFVRLGELEEAEKVLKEWESSENNYDFRVPNCLIVGYAEKGECEKAEKLLEDLLEKGKMTSPNSWSIVALKYLEKKETEKALELIKVAISLHSLHSEVVWKLNPRVTTKLFSQLGENESPEAVKEFVDLLKTVVPVNRHMYYALLKAHIRDGKEVDAILEGMKSDKIDEDEVTKKILAMRQNST</sequence>
<keyword evidence="5" id="KW-0496">Mitochondrion</keyword>
<dbReference type="InterPro" id="IPR011990">
    <property type="entry name" value="TPR-like_helical_dom_sf"/>
</dbReference>
<name>A0A7J6ET68_CANSA</name>
<dbReference type="Proteomes" id="UP000525078">
    <property type="component" value="Unassembled WGS sequence"/>
</dbReference>
<evidence type="ECO:0000313" key="7">
    <source>
        <dbReference type="EMBL" id="KAF4361565.1"/>
    </source>
</evidence>
<evidence type="ECO:0000313" key="8">
    <source>
        <dbReference type="Proteomes" id="UP000525078"/>
    </source>
</evidence>
<evidence type="ECO:0008006" key="9">
    <source>
        <dbReference type="Google" id="ProtNLM"/>
    </source>
</evidence>
<dbReference type="PROSITE" id="PS51375">
    <property type="entry name" value="PPR"/>
    <property type="match status" value="2"/>
</dbReference>
<dbReference type="Gene3D" id="1.25.40.10">
    <property type="entry name" value="Tetratricopeptide repeat domain"/>
    <property type="match status" value="3"/>
</dbReference>
<accession>A0A7J6ET68</accession>
<comment type="caution">
    <text evidence="7">The sequence shown here is derived from an EMBL/GenBank/DDBJ whole genome shotgun (WGS) entry which is preliminary data.</text>
</comment>
<gene>
    <name evidence="7" type="ORF">F8388_007581</name>
</gene>
<keyword evidence="3" id="KW-0677">Repeat</keyword>
<evidence type="ECO:0000256" key="1">
    <source>
        <dbReference type="ARBA" id="ARBA00004173"/>
    </source>
</evidence>
<comment type="similarity">
    <text evidence="2">Belongs to the PPR family. P subfamily.</text>
</comment>
<keyword evidence="4" id="KW-0809">Transit peptide</keyword>
<dbReference type="InterPro" id="IPR002885">
    <property type="entry name" value="PPR_rpt"/>
</dbReference>
<dbReference type="Pfam" id="PF01535">
    <property type="entry name" value="PPR"/>
    <property type="match status" value="4"/>
</dbReference>
<dbReference type="GO" id="GO:0005739">
    <property type="term" value="C:mitochondrion"/>
    <property type="evidence" value="ECO:0007669"/>
    <property type="project" value="UniProtKB-SubCell"/>
</dbReference>
<reference evidence="7 8" key="1">
    <citation type="journal article" date="2020" name="bioRxiv">
        <title>Sequence and annotation of 42 cannabis genomes reveals extensive copy number variation in cannabinoid synthesis and pathogen resistance genes.</title>
        <authorList>
            <person name="Mckernan K.J."/>
            <person name="Helbert Y."/>
            <person name="Kane L.T."/>
            <person name="Ebling H."/>
            <person name="Zhang L."/>
            <person name="Liu B."/>
            <person name="Eaton Z."/>
            <person name="Mclaughlin S."/>
            <person name="Kingan S."/>
            <person name="Baybayan P."/>
            <person name="Concepcion G."/>
            <person name="Jordan M."/>
            <person name="Riva A."/>
            <person name="Barbazuk W."/>
            <person name="Harkins T."/>
        </authorList>
    </citation>
    <scope>NUCLEOTIDE SEQUENCE [LARGE SCALE GENOMIC DNA]</scope>
    <source>
        <strain evidence="8">cv. Jamaican Lion 4</strain>
        <tissue evidence="7">Leaf</tissue>
    </source>
</reference>
<proteinExistence type="inferred from homology"/>
<dbReference type="Pfam" id="PF13041">
    <property type="entry name" value="PPR_2"/>
    <property type="match status" value="1"/>
</dbReference>
<dbReference type="GO" id="GO:0003729">
    <property type="term" value="F:mRNA binding"/>
    <property type="evidence" value="ECO:0007669"/>
    <property type="project" value="UniProtKB-ARBA"/>
</dbReference>
<evidence type="ECO:0000256" key="5">
    <source>
        <dbReference type="ARBA" id="ARBA00023128"/>
    </source>
</evidence>
<dbReference type="PANTHER" id="PTHR45717:SF20">
    <property type="entry name" value="OS07G0598500 PROTEIN"/>
    <property type="match status" value="1"/>
</dbReference>
<dbReference type="SUPFAM" id="SSF48452">
    <property type="entry name" value="TPR-like"/>
    <property type="match status" value="1"/>
</dbReference>